<dbReference type="Proteomes" id="UP001470230">
    <property type="component" value="Unassembled WGS sequence"/>
</dbReference>
<reference evidence="2 3" key="1">
    <citation type="submission" date="2024-04" db="EMBL/GenBank/DDBJ databases">
        <title>Tritrichomonas musculus Genome.</title>
        <authorList>
            <person name="Alves-Ferreira E."/>
            <person name="Grigg M."/>
            <person name="Lorenzi H."/>
            <person name="Galac M."/>
        </authorList>
    </citation>
    <scope>NUCLEOTIDE SEQUENCE [LARGE SCALE GENOMIC DNA]</scope>
    <source>
        <strain evidence="2 3">EAF2021</strain>
    </source>
</reference>
<evidence type="ECO:0000313" key="3">
    <source>
        <dbReference type="Proteomes" id="UP001470230"/>
    </source>
</evidence>
<feature type="coiled-coil region" evidence="1">
    <location>
        <begin position="45"/>
        <end position="82"/>
    </location>
</feature>
<evidence type="ECO:0000313" key="2">
    <source>
        <dbReference type="EMBL" id="KAK8890408.1"/>
    </source>
</evidence>
<protein>
    <submittedName>
        <fullName evidence="2">Uncharacterized protein</fullName>
    </submittedName>
</protein>
<organism evidence="2 3">
    <name type="scientific">Tritrichomonas musculus</name>
    <dbReference type="NCBI Taxonomy" id="1915356"/>
    <lineage>
        <taxon>Eukaryota</taxon>
        <taxon>Metamonada</taxon>
        <taxon>Parabasalia</taxon>
        <taxon>Tritrichomonadida</taxon>
        <taxon>Tritrichomonadidae</taxon>
        <taxon>Tritrichomonas</taxon>
    </lineage>
</organism>
<name>A0ABR2KGY6_9EUKA</name>
<evidence type="ECO:0000256" key="1">
    <source>
        <dbReference type="SAM" id="Coils"/>
    </source>
</evidence>
<gene>
    <name evidence="2" type="ORF">M9Y10_035184</name>
</gene>
<accession>A0ABR2KGY6</accession>
<comment type="caution">
    <text evidence="2">The sequence shown here is derived from an EMBL/GenBank/DDBJ whole genome shotgun (WGS) entry which is preliminary data.</text>
</comment>
<keyword evidence="1" id="KW-0175">Coiled coil</keyword>
<sequence>MNQLSYQDKMLRENNRELDDLRHEEQKPEILGARVVNRDIDPDFIASMEQDMNDFEEEQKNKEIKIQENQLLDDEIKDVENTLEIMDILNLIDSMTDEERYEFFNSKPECLTQNTYFNSFNDDSLRDCLFSSYCFK</sequence>
<proteinExistence type="predicted"/>
<dbReference type="EMBL" id="JAPFFF010000005">
    <property type="protein sequence ID" value="KAK8890408.1"/>
    <property type="molecule type" value="Genomic_DNA"/>
</dbReference>
<keyword evidence="3" id="KW-1185">Reference proteome</keyword>